<name>A0A059BEP4_EUCGR</name>
<evidence type="ECO:0000313" key="2">
    <source>
        <dbReference type="EMBL" id="KCW64489.1"/>
    </source>
</evidence>
<accession>A0A059BEP4</accession>
<dbReference type="EMBL" id="KK198759">
    <property type="protein sequence ID" value="KCW64489.1"/>
    <property type="molecule type" value="Genomic_DNA"/>
</dbReference>
<sequence>MELQKSSNNSYRILTLTFAEIVGIQQLVVRKLIPAAHRTASDWSISSNSFIFFIVWFLVIQQKCPSTSQHMKKELISSLNPDNK</sequence>
<dbReference type="AlphaFoldDB" id="A0A059BEP4"/>
<keyword evidence="1" id="KW-1133">Transmembrane helix</keyword>
<proteinExistence type="predicted"/>
<evidence type="ECO:0000256" key="1">
    <source>
        <dbReference type="SAM" id="Phobius"/>
    </source>
</evidence>
<feature type="transmembrane region" description="Helical" evidence="1">
    <location>
        <begin position="41"/>
        <end position="59"/>
    </location>
</feature>
<reference evidence="2" key="1">
    <citation type="submission" date="2013-07" db="EMBL/GenBank/DDBJ databases">
        <title>The genome of Eucalyptus grandis.</title>
        <authorList>
            <person name="Schmutz J."/>
            <person name="Hayes R."/>
            <person name="Myburg A."/>
            <person name="Tuskan G."/>
            <person name="Grattapaglia D."/>
            <person name="Rokhsar D.S."/>
        </authorList>
    </citation>
    <scope>NUCLEOTIDE SEQUENCE</scope>
    <source>
        <tissue evidence="2">Leaf extractions</tissue>
    </source>
</reference>
<feature type="transmembrane region" description="Helical" evidence="1">
    <location>
        <begin position="12"/>
        <end position="29"/>
    </location>
</feature>
<dbReference type="InParanoid" id="A0A059BEP4"/>
<organism evidence="2">
    <name type="scientific">Eucalyptus grandis</name>
    <name type="common">Flooded gum</name>
    <dbReference type="NCBI Taxonomy" id="71139"/>
    <lineage>
        <taxon>Eukaryota</taxon>
        <taxon>Viridiplantae</taxon>
        <taxon>Streptophyta</taxon>
        <taxon>Embryophyta</taxon>
        <taxon>Tracheophyta</taxon>
        <taxon>Spermatophyta</taxon>
        <taxon>Magnoliopsida</taxon>
        <taxon>eudicotyledons</taxon>
        <taxon>Gunneridae</taxon>
        <taxon>Pentapetalae</taxon>
        <taxon>rosids</taxon>
        <taxon>malvids</taxon>
        <taxon>Myrtales</taxon>
        <taxon>Myrtaceae</taxon>
        <taxon>Myrtoideae</taxon>
        <taxon>Eucalypteae</taxon>
        <taxon>Eucalyptus</taxon>
    </lineage>
</organism>
<keyword evidence="1" id="KW-0472">Membrane</keyword>
<protein>
    <submittedName>
        <fullName evidence="2">Uncharacterized protein</fullName>
    </submittedName>
</protein>
<keyword evidence="1" id="KW-0812">Transmembrane</keyword>
<dbReference type="Gramene" id="KCW64489">
    <property type="protein sequence ID" value="KCW64489"/>
    <property type="gene ID" value="EUGRSUZ_G02095"/>
</dbReference>
<gene>
    <name evidence="2" type="ORF">EUGRSUZ_G02095</name>
</gene>